<reference evidence="2 3" key="1">
    <citation type="submission" date="2024-06" db="EMBL/GenBank/DDBJ databases">
        <title>The Natural Products Discovery Center: Release of the First 8490 Sequenced Strains for Exploring Actinobacteria Biosynthetic Diversity.</title>
        <authorList>
            <person name="Kalkreuter E."/>
            <person name="Kautsar S.A."/>
            <person name="Yang D."/>
            <person name="Bader C.D."/>
            <person name="Teijaro C.N."/>
            <person name="Fluegel L."/>
            <person name="Davis C.M."/>
            <person name="Simpson J.R."/>
            <person name="Lauterbach L."/>
            <person name="Steele A.D."/>
            <person name="Gui C."/>
            <person name="Meng S."/>
            <person name="Li G."/>
            <person name="Viehrig K."/>
            <person name="Ye F."/>
            <person name="Su P."/>
            <person name="Kiefer A.F."/>
            <person name="Nichols A."/>
            <person name="Cepeda A.J."/>
            <person name="Yan W."/>
            <person name="Fan B."/>
            <person name="Jiang Y."/>
            <person name="Adhikari A."/>
            <person name="Zheng C.-J."/>
            <person name="Schuster L."/>
            <person name="Cowan T.M."/>
            <person name="Smanski M.J."/>
            <person name="Chevrette M.G."/>
            <person name="De Carvalho L.P.S."/>
            <person name="Shen B."/>
        </authorList>
    </citation>
    <scope>NUCLEOTIDE SEQUENCE [LARGE SCALE GENOMIC DNA]</scope>
    <source>
        <strain evidence="2 3">NPDC050403</strain>
    </source>
</reference>
<name>A0ABV3FVU3_9NOCA</name>
<gene>
    <name evidence="2" type="ORF">AB0I48_17855</name>
</gene>
<feature type="transmembrane region" description="Helical" evidence="1">
    <location>
        <begin position="68"/>
        <end position="88"/>
    </location>
</feature>
<sequence>MRVIARLWLGASLTFAGISHLSFSRQEFRAQVPAWVPVDEDLVVLASGVVEIVLGLALLFAVRRWRPIVGVVVAVFFVAVFPGNIGQWREHVDAFGLDTDGKRFTRLFFQPVLIAIALWSTGGWSWLRDRFGR</sequence>
<dbReference type="Proteomes" id="UP001551695">
    <property type="component" value="Unassembled WGS sequence"/>
</dbReference>
<keyword evidence="1" id="KW-0812">Transmembrane</keyword>
<dbReference type="PANTHER" id="PTHR36974:SF1">
    <property type="entry name" value="DOXX FAMILY MEMBRANE PROTEIN"/>
    <property type="match status" value="1"/>
</dbReference>
<protein>
    <recommendedName>
        <fullName evidence="4">DoxX family membrane protein</fullName>
    </recommendedName>
</protein>
<organism evidence="2 3">
    <name type="scientific">Nocardia aurea</name>
    <dbReference type="NCBI Taxonomy" id="2144174"/>
    <lineage>
        <taxon>Bacteria</taxon>
        <taxon>Bacillati</taxon>
        <taxon>Actinomycetota</taxon>
        <taxon>Actinomycetes</taxon>
        <taxon>Mycobacteriales</taxon>
        <taxon>Nocardiaceae</taxon>
        <taxon>Nocardia</taxon>
    </lineage>
</organism>
<evidence type="ECO:0000313" key="2">
    <source>
        <dbReference type="EMBL" id="MEV0709428.1"/>
    </source>
</evidence>
<dbReference type="PANTHER" id="PTHR36974">
    <property type="entry name" value="MEMBRANE PROTEIN-RELATED"/>
    <property type="match status" value="1"/>
</dbReference>
<accession>A0ABV3FVU3</accession>
<evidence type="ECO:0008006" key="4">
    <source>
        <dbReference type="Google" id="ProtNLM"/>
    </source>
</evidence>
<evidence type="ECO:0000313" key="3">
    <source>
        <dbReference type="Proteomes" id="UP001551695"/>
    </source>
</evidence>
<feature type="transmembrane region" description="Helical" evidence="1">
    <location>
        <begin position="108"/>
        <end position="127"/>
    </location>
</feature>
<proteinExistence type="predicted"/>
<keyword evidence="3" id="KW-1185">Reference proteome</keyword>
<feature type="transmembrane region" description="Helical" evidence="1">
    <location>
        <begin position="43"/>
        <end position="61"/>
    </location>
</feature>
<evidence type="ECO:0000256" key="1">
    <source>
        <dbReference type="SAM" id="Phobius"/>
    </source>
</evidence>
<dbReference type="EMBL" id="JBFAKC010000007">
    <property type="protein sequence ID" value="MEV0709428.1"/>
    <property type="molecule type" value="Genomic_DNA"/>
</dbReference>
<keyword evidence="1" id="KW-1133">Transmembrane helix</keyword>
<comment type="caution">
    <text evidence="2">The sequence shown here is derived from an EMBL/GenBank/DDBJ whole genome shotgun (WGS) entry which is preliminary data.</text>
</comment>
<keyword evidence="1" id="KW-0472">Membrane</keyword>